<dbReference type="PROSITE" id="PS00086">
    <property type="entry name" value="CYTOCHROME_P450"/>
    <property type="match status" value="1"/>
</dbReference>
<dbReference type="GO" id="GO:0044550">
    <property type="term" value="P:secondary metabolite biosynthetic process"/>
    <property type="evidence" value="ECO:0007669"/>
    <property type="project" value="UniProtKB-ARBA"/>
</dbReference>
<dbReference type="CDD" id="cd20618">
    <property type="entry name" value="CYP71_clan"/>
    <property type="match status" value="1"/>
</dbReference>
<dbReference type="SUPFAM" id="SSF48264">
    <property type="entry name" value="Cytochrome P450"/>
    <property type="match status" value="1"/>
</dbReference>
<evidence type="ECO:0000256" key="7">
    <source>
        <dbReference type="ARBA" id="ARBA00023033"/>
    </source>
</evidence>
<keyword evidence="7 9" id="KW-0503">Monooxygenase</keyword>
<dbReference type="GO" id="GO:0005506">
    <property type="term" value="F:iron ion binding"/>
    <property type="evidence" value="ECO:0007669"/>
    <property type="project" value="InterPro"/>
</dbReference>
<dbReference type="PANTHER" id="PTHR47944">
    <property type="entry name" value="CYTOCHROME P450 98A9"/>
    <property type="match status" value="1"/>
</dbReference>
<comment type="cofactor">
    <cofactor evidence="1 8">
        <name>heme</name>
        <dbReference type="ChEBI" id="CHEBI:30413"/>
    </cofactor>
</comment>
<dbReference type="PRINTS" id="PR00385">
    <property type="entry name" value="P450"/>
</dbReference>
<feature type="transmembrane region" description="Helical" evidence="10">
    <location>
        <begin position="62"/>
        <end position="79"/>
    </location>
</feature>
<dbReference type="EC" id="1.14.13.88" evidence="11"/>
<keyword evidence="10" id="KW-0812">Transmembrane</keyword>
<dbReference type="GO" id="GO:0016705">
    <property type="term" value="F:oxidoreductase activity, acting on paired donors, with incorporation or reduction of molecular oxygen"/>
    <property type="evidence" value="ECO:0007669"/>
    <property type="project" value="InterPro"/>
</dbReference>
<dbReference type="GO" id="GO:0004497">
    <property type="term" value="F:monooxygenase activity"/>
    <property type="evidence" value="ECO:0007669"/>
    <property type="project" value="UniProtKB-KW"/>
</dbReference>
<dbReference type="AlphaFoldDB" id="W5XRQ0"/>
<evidence type="ECO:0000256" key="9">
    <source>
        <dbReference type="RuleBase" id="RU000461"/>
    </source>
</evidence>
<dbReference type="FunFam" id="1.10.630.10:FF:000126">
    <property type="entry name" value="Predicted protein"/>
    <property type="match status" value="1"/>
</dbReference>
<evidence type="ECO:0000256" key="2">
    <source>
        <dbReference type="ARBA" id="ARBA00010617"/>
    </source>
</evidence>
<reference evidence="11" key="1">
    <citation type="journal article" date="2014" name="Gene">
        <title>Identification of the flavonoid 3'-hydroxylase and flavonoid 3',5'-hydroxylase genes from Antarctic moss and their regulation during abiotic stress.</title>
        <authorList>
            <person name="Liu S."/>
            <person name="Ju J."/>
            <person name="Xia G."/>
        </authorList>
    </citation>
    <scope>NUCLEOTIDE SEQUENCE</scope>
    <source>
        <strain evidence="11">MFC42400</strain>
    </source>
</reference>
<keyword evidence="5 9" id="KW-0560">Oxidoreductase</keyword>
<keyword evidence="10" id="KW-1133">Transmembrane helix</keyword>
<name>W5XRQ0_9BRYO</name>
<dbReference type="InterPro" id="IPR017972">
    <property type="entry name" value="Cyt_P450_CS"/>
</dbReference>
<sequence length="567" mass="62744">MKRLLLLVVSISTSVIRALVVAVGLCRIHIFAKENFPAFACFCKNMGASIVAAVAHVTRHSLLEYGVAVLAILGLVMVLRRPLKKKLPPGPVGLPIMGSLHLLGPRPHQRLAQMAEKYGPVMSLYMGQKLCVVATSADTAMEFLKAQDAVFCSRPPLRAAQVIFPTDITFSDITPASRQMRKMLHLQLTSGKRIEESEQIRSEEMAHMVRTIAASGRGGEEPELTVNVKASLDAMTANIFTRLIISKRFFSPGGILRGMQEAELREFIAITDEIDLCLGLPNPRDLIPAFRWLDLASGLDKRFHSLRRRMESFLSTIIAEHRQHHSFEKLDLLHVLLQQMEKDDDGQEITEPQVTSIVWEAFAAGMETSALATEWAMAEILRNPHILKKAQSEVDAVVGKDRRVRESDIPMLKYIKAIVKEALRLHPIIPLLVPHQSNVACKALGYDIPTKTQLLVNVWAIGRDPTVWTNPLTFDPERFLDDGAHADTDFSGKEFNLLPFGSGRRMCMGMSLGVLLVETSIASLLHCFSWTAAPDLDMTEGLGLSNSKAIPLCAIASARLPSSLYAH</sequence>
<keyword evidence="4 8" id="KW-0479">Metal-binding</keyword>
<proteinExistence type="evidence at transcript level"/>
<feature type="binding site" description="axial binding residue" evidence="8">
    <location>
        <position position="507"/>
    </location>
    <ligand>
        <name>heme</name>
        <dbReference type="ChEBI" id="CHEBI:30413"/>
    </ligand>
    <ligandPart>
        <name>Fe</name>
        <dbReference type="ChEBI" id="CHEBI:18248"/>
    </ligandPart>
</feature>
<evidence type="ECO:0000256" key="10">
    <source>
        <dbReference type="SAM" id="Phobius"/>
    </source>
</evidence>
<dbReference type="InterPro" id="IPR001128">
    <property type="entry name" value="Cyt_P450"/>
</dbReference>
<dbReference type="PANTHER" id="PTHR47944:SF4">
    <property type="entry name" value="OS09G0441700 PROTEIN"/>
    <property type="match status" value="1"/>
</dbReference>
<evidence type="ECO:0000256" key="3">
    <source>
        <dbReference type="ARBA" id="ARBA00022617"/>
    </source>
</evidence>
<dbReference type="InterPro" id="IPR002401">
    <property type="entry name" value="Cyt_P450_E_grp-I"/>
</dbReference>
<evidence type="ECO:0000313" key="11">
    <source>
        <dbReference type="EMBL" id="AHI15952.1"/>
    </source>
</evidence>
<dbReference type="Pfam" id="PF00067">
    <property type="entry name" value="p450"/>
    <property type="match status" value="1"/>
</dbReference>
<keyword evidence="6 8" id="KW-0408">Iron</keyword>
<keyword evidence="10" id="KW-0472">Membrane</keyword>
<protein>
    <submittedName>
        <fullName evidence="11">Flavonoid 3',5'-hydroxylase</fullName>
        <ecNumber evidence="11">1.14.13.88</ecNumber>
    </submittedName>
</protein>
<keyword evidence="3 8" id="KW-0349">Heme</keyword>
<dbReference type="GO" id="GO:0020037">
    <property type="term" value="F:heme binding"/>
    <property type="evidence" value="ECO:0007669"/>
    <property type="project" value="InterPro"/>
</dbReference>
<dbReference type="Gene3D" id="1.10.630.10">
    <property type="entry name" value="Cytochrome P450"/>
    <property type="match status" value="1"/>
</dbReference>
<accession>W5XRQ0</accession>
<comment type="similarity">
    <text evidence="2 9">Belongs to the cytochrome P450 family.</text>
</comment>
<organism evidence="11">
    <name type="scientific">Pohlia nutans</name>
    <dbReference type="NCBI Taxonomy" id="140635"/>
    <lineage>
        <taxon>Eukaryota</taxon>
        <taxon>Viridiplantae</taxon>
        <taxon>Streptophyta</taxon>
        <taxon>Embryophyta</taxon>
        <taxon>Bryophyta</taxon>
        <taxon>Bryophytina</taxon>
        <taxon>Bryopsida</taxon>
        <taxon>Bryidae</taxon>
        <taxon>Bryanae</taxon>
        <taxon>Bryales</taxon>
        <taxon>Mniaceae</taxon>
        <taxon>Pohlia</taxon>
    </lineage>
</organism>
<evidence type="ECO:0000256" key="5">
    <source>
        <dbReference type="ARBA" id="ARBA00023002"/>
    </source>
</evidence>
<dbReference type="InterPro" id="IPR036396">
    <property type="entry name" value="Cyt_P450_sf"/>
</dbReference>
<evidence type="ECO:0000256" key="8">
    <source>
        <dbReference type="PIRSR" id="PIRSR602401-1"/>
    </source>
</evidence>
<evidence type="ECO:0000256" key="6">
    <source>
        <dbReference type="ARBA" id="ARBA00023004"/>
    </source>
</evidence>
<evidence type="ECO:0000256" key="4">
    <source>
        <dbReference type="ARBA" id="ARBA00022723"/>
    </source>
</evidence>
<evidence type="ECO:0000256" key="1">
    <source>
        <dbReference type="ARBA" id="ARBA00001971"/>
    </source>
</evidence>
<dbReference type="PRINTS" id="PR00463">
    <property type="entry name" value="EP450I"/>
</dbReference>
<dbReference type="EMBL" id="KF835377">
    <property type="protein sequence ID" value="AHI15952.1"/>
    <property type="molecule type" value="mRNA"/>
</dbReference>